<dbReference type="EMBL" id="CP010407">
    <property type="protein sequence ID" value="AJF65611.1"/>
    <property type="molecule type" value="Genomic_DNA"/>
</dbReference>
<feature type="signal peptide" evidence="1">
    <location>
        <begin position="1"/>
        <end position="28"/>
    </location>
</feature>
<sequence>MTVRRRSIALATAAAALMIPAAAGTSHAAVPKSEVYLTTPFSKVVAGWQWRNDRLDPVMMSVQDTNADGYAVSIRLITESAGEGRHKWTTHMVTSGAGTGLNLTTYAVTNGTPLRAWVETCKWKGGSPADCRISRITTNPIDDSSVSG</sequence>
<dbReference type="KEGG" id="svt:SVTN_15540"/>
<name>A0A0B5HZ03_9ACTN</name>
<proteinExistence type="predicted"/>
<keyword evidence="3" id="KW-1185">Reference proteome</keyword>
<accession>A0A0B5HZ03</accession>
<gene>
    <name evidence="2" type="ORF">SVTN_15540</name>
</gene>
<dbReference type="HOGENOM" id="CLU_1757852_0_0_11"/>
<dbReference type="Proteomes" id="UP000031774">
    <property type="component" value="Chromosome"/>
</dbReference>
<evidence type="ECO:0000313" key="3">
    <source>
        <dbReference type="Proteomes" id="UP000031774"/>
    </source>
</evidence>
<evidence type="ECO:0000313" key="2">
    <source>
        <dbReference type="EMBL" id="AJF65611.1"/>
    </source>
</evidence>
<dbReference type="RefSeq" id="WP_041129638.1">
    <property type="nucleotide sequence ID" value="NZ_CP010407.1"/>
</dbReference>
<evidence type="ECO:0008006" key="4">
    <source>
        <dbReference type="Google" id="ProtNLM"/>
    </source>
</evidence>
<dbReference type="AlphaFoldDB" id="A0A0B5HZ03"/>
<organism evidence="2 3">
    <name type="scientific">Streptomyces vietnamensis</name>
    <dbReference type="NCBI Taxonomy" id="362257"/>
    <lineage>
        <taxon>Bacteria</taxon>
        <taxon>Bacillati</taxon>
        <taxon>Actinomycetota</taxon>
        <taxon>Actinomycetes</taxon>
        <taxon>Kitasatosporales</taxon>
        <taxon>Streptomycetaceae</taxon>
        <taxon>Streptomyces</taxon>
    </lineage>
</organism>
<reference evidence="2 3" key="1">
    <citation type="submission" date="2014-12" db="EMBL/GenBank/DDBJ databases">
        <title>Complete genome sequence of Streptomyces vietnamensis strain GIMV4.0001, a genetic manipulable producer of the benzoisochromanequinone antibiotic granaticin.</title>
        <authorList>
            <person name="Deng M.R."/>
            <person name="Guo J."/>
            <person name="Ma L.Y."/>
            <person name="Feng G.D."/>
            <person name="Mo C.Y."/>
            <person name="Zhu H.H."/>
        </authorList>
    </citation>
    <scope>NUCLEOTIDE SEQUENCE [LARGE SCALE GENOMIC DNA]</scope>
    <source>
        <strain evidence="3">GIMV4.0001</strain>
    </source>
</reference>
<evidence type="ECO:0000256" key="1">
    <source>
        <dbReference type="SAM" id="SignalP"/>
    </source>
</evidence>
<feature type="chain" id="PRO_5002103154" description="Secreted protein" evidence="1">
    <location>
        <begin position="29"/>
        <end position="148"/>
    </location>
</feature>
<keyword evidence="1" id="KW-0732">Signal</keyword>
<protein>
    <recommendedName>
        <fullName evidence="4">Secreted protein</fullName>
    </recommendedName>
</protein>